<reference evidence="5 6" key="1">
    <citation type="journal article" date="2010" name="Nature">
        <title>Genome sequence of the palaeopolyploid soybean.</title>
        <authorList>
            <person name="Schmutz J."/>
            <person name="Cannon S.B."/>
            <person name="Schlueter J."/>
            <person name="Ma J."/>
            <person name="Mitros T."/>
            <person name="Nelson W."/>
            <person name="Hyten D.L."/>
            <person name="Song Q."/>
            <person name="Thelen J.J."/>
            <person name="Cheng J."/>
            <person name="Xu D."/>
            <person name="Hellsten U."/>
            <person name="May G.D."/>
            <person name="Yu Y."/>
            <person name="Sakurai T."/>
            <person name="Umezawa T."/>
            <person name="Bhattacharyya M.K."/>
            <person name="Sandhu D."/>
            <person name="Valliyodan B."/>
            <person name="Lindquist E."/>
            <person name="Peto M."/>
            <person name="Grant D."/>
            <person name="Shu S."/>
            <person name="Goodstein D."/>
            <person name="Barry K."/>
            <person name="Futrell-Griggs M."/>
            <person name="Abernathy B."/>
            <person name="Du J."/>
            <person name="Tian Z."/>
            <person name="Zhu L."/>
            <person name="Gill N."/>
            <person name="Joshi T."/>
            <person name="Libault M."/>
            <person name="Sethuraman A."/>
            <person name="Zhang X.-C."/>
            <person name="Shinozaki K."/>
            <person name="Nguyen H.T."/>
            <person name="Wing R.A."/>
            <person name="Cregan P."/>
            <person name="Specht J."/>
            <person name="Grimwood J."/>
            <person name="Rokhsar D."/>
            <person name="Stacey G."/>
            <person name="Shoemaker R.C."/>
            <person name="Jackson S.A."/>
        </authorList>
    </citation>
    <scope>NUCLEOTIDE SEQUENCE [LARGE SCALE GENOMIC DNA]</scope>
    <source>
        <strain evidence="6">cv. Williams 82</strain>
        <tissue evidence="5">Callus</tissue>
    </source>
</reference>
<feature type="compositionally biased region" description="Acidic residues" evidence="3">
    <location>
        <begin position="12"/>
        <end position="29"/>
    </location>
</feature>
<organism evidence="5">
    <name type="scientific">Glycine max</name>
    <name type="common">Soybean</name>
    <name type="synonym">Glycine hispida</name>
    <dbReference type="NCBI Taxonomy" id="3847"/>
    <lineage>
        <taxon>Eukaryota</taxon>
        <taxon>Viridiplantae</taxon>
        <taxon>Streptophyta</taxon>
        <taxon>Embryophyta</taxon>
        <taxon>Tracheophyta</taxon>
        <taxon>Spermatophyta</taxon>
        <taxon>Magnoliopsida</taxon>
        <taxon>eudicotyledons</taxon>
        <taxon>Gunneridae</taxon>
        <taxon>Pentapetalae</taxon>
        <taxon>rosids</taxon>
        <taxon>fabids</taxon>
        <taxon>Fabales</taxon>
        <taxon>Fabaceae</taxon>
        <taxon>Papilionoideae</taxon>
        <taxon>50 kb inversion clade</taxon>
        <taxon>NPAAA clade</taxon>
        <taxon>indigoferoid/millettioid clade</taxon>
        <taxon>Phaseoleae</taxon>
        <taxon>Glycine</taxon>
        <taxon>Glycine subgen. Soja</taxon>
    </lineage>
</organism>
<dbReference type="PANTHER" id="PTHR21027:SF1">
    <property type="entry name" value="TRNA-SPLICING ENDONUCLEASE SUBUNIT SEN54"/>
    <property type="match status" value="1"/>
</dbReference>
<dbReference type="AlphaFoldDB" id="A0A0R0EY19"/>
<comment type="similarity">
    <text evidence="1">Belongs to the SEN54 family.</text>
</comment>
<accession>A0A0R0EY19</accession>
<dbReference type="EMBL" id="CM000852">
    <property type="protein sequence ID" value="KRG95214.1"/>
    <property type="molecule type" value="Genomic_DNA"/>
</dbReference>
<keyword evidence="7" id="KW-1185">Reference proteome</keyword>
<gene>
    <name evidence="5" type="ORF">GLYMA_19G136600</name>
</gene>
<evidence type="ECO:0000313" key="5">
    <source>
        <dbReference type="EMBL" id="KRG95214.1"/>
    </source>
</evidence>
<reference evidence="6" key="2">
    <citation type="submission" date="2018-02" db="UniProtKB">
        <authorList>
            <consortium name="EnsemblPlants"/>
        </authorList>
    </citation>
    <scope>IDENTIFICATION</scope>
    <source>
        <strain evidence="6">Williams 82</strain>
    </source>
</reference>
<evidence type="ECO:0000313" key="7">
    <source>
        <dbReference type="Proteomes" id="UP000008827"/>
    </source>
</evidence>
<dbReference type="Pfam" id="PF12928">
    <property type="entry name" value="tRNA_int_end_N2"/>
    <property type="match status" value="1"/>
</dbReference>
<evidence type="ECO:0000256" key="3">
    <source>
        <dbReference type="SAM" id="MobiDB-lite"/>
    </source>
</evidence>
<reference evidence="5" key="3">
    <citation type="submission" date="2018-07" db="EMBL/GenBank/DDBJ databases">
        <title>WGS assembly of Glycine max.</title>
        <authorList>
            <person name="Schmutz J."/>
            <person name="Cannon S."/>
            <person name="Schlueter J."/>
            <person name="Ma J."/>
            <person name="Mitros T."/>
            <person name="Nelson W."/>
            <person name="Hyten D."/>
            <person name="Song Q."/>
            <person name="Thelen J."/>
            <person name="Cheng J."/>
            <person name="Xu D."/>
            <person name="Hellsten U."/>
            <person name="May G."/>
            <person name="Yu Y."/>
            <person name="Sakurai T."/>
            <person name="Umezawa T."/>
            <person name="Bhattacharyya M."/>
            <person name="Sandhu D."/>
            <person name="Valliyodan B."/>
            <person name="Lindquist E."/>
            <person name="Peto M."/>
            <person name="Grant D."/>
            <person name="Shu S."/>
            <person name="Goodstein D."/>
            <person name="Barry K."/>
            <person name="Futrell-Griggs M."/>
            <person name="Abernathy B."/>
            <person name="Du J."/>
            <person name="Tian Z."/>
            <person name="Zhu L."/>
            <person name="Gill N."/>
            <person name="Joshi T."/>
            <person name="Libault M."/>
            <person name="Sethuraman A."/>
            <person name="Zhang X."/>
            <person name="Shinozaki K."/>
            <person name="Nguyen H."/>
            <person name="Wing R."/>
            <person name="Cregan P."/>
            <person name="Specht J."/>
            <person name="Grimwood J."/>
            <person name="Rokhsar D."/>
            <person name="Stacey G."/>
            <person name="Shoemaker R."/>
            <person name="Jackson S."/>
        </authorList>
    </citation>
    <scope>NUCLEOTIDE SEQUENCE</scope>
    <source>
        <tissue evidence="5">Callus</tissue>
    </source>
</reference>
<evidence type="ECO:0000256" key="2">
    <source>
        <dbReference type="ARBA" id="ARBA00022694"/>
    </source>
</evidence>
<feature type="region of interest" description="Disordered" evidence="3">
    <location>
        <begin position="1"/>
        <end position="40"/>
    </location>
</feature>
<dbReference type="EnsemblPlants" id="KRG95214">
    <property type="protein sequence ID" value="KRG95214"/>
    <property type="gene ID" value="GLYMA_19G136600"/>
</dbReference>
<dbReference type="PANTHER" id="PTHR21027">
    <property type="entry name" value="TRNA-SPLICING ENDONUCLEASE SUBUNIT SEN54"/>
    <property type="match status" value="1"/>
</dbReference>
<evidence type="ECO:0000313" key="6">
    <source>
        <dbReference type="EnsemblPlants" id="KRG95214"/>
    </source>
</evidence>
<evidence type="ECO:0000259" key="4">
    <source>
        <dbReference type="Pfam" id="PF12928"/>
    </source>
</evidence>
<keyword evidence="2" id="KW-0819">tRNA processing</keyword>
<evidence type="ECO:0000256" key="1">
    <source>
        <dbReference type="ARBA" id="ARBA00005736"/>
    </source>
</evidence>
<dbReference type="InterPro" id="IPR024336">
    <property type="entry name" value="tRNA_splic_suSen54_N"/>
</dbReference>
<dbReference type="InterPro" id="IPR024337">
    <property type="entry name" value="tRNA_splic_suSen54"/>
</dbReference>
<dbReference type="ExpressionAtlas" id="A0A0R0EY19">
    <property type="expression patterns" value="baseline and differential"/>
</dbReference>
<name>A0A0R0EY19_SOYBN</name>
<dbReference type="GO" id="GO:0008033">
    <property type="term" value="P:tRNA processing"/>
    <property type="evidence" value="ECO:0007669"/>
    <property type="project" value="UniProtKB-KW"/>
</dbReference>
<dbReference type="Proteomes" id="UP000008827">
    <property type="component" value="Chromosome 19"/>
</dbReference>
<proteinExistence type="inferred from homology"/>
<feature type="domain" description="tRNA-splicing endonuclease subunit Sen54 N-terminal" evidence="4">
    <location>
        <begin position="36"/>
        <end position="86"/>
    </location>
</feature>
<sequence>MEGKARGCSSSEDSDDEVYLQNASDEDELGSSSGSMPKLQFRNMKSKGCWNEEMGMGEVIEKNGKMWVTTGIVRSGKIYSSIEETLGHPSRAEIEALERQCGGIPLKICLATEGRVSFFSFDKVELPVLP</sequence>
<protein>
    <recommendedName>
        <fullName evidence="4">tRNA-splicing endonuclease subunit Sen54 N-terminal domain-containing protein</fullName>
    </recommendedName>
</protein>
<dbReference type="Gramene" id="KRG95214">
    <property type="protein sequence ID" value="KRG95214"/>
    <property type="gene ID" value="GLYMA_19G136600"/>
</dbReference>